<dbReference type="RefSeq" id="WP_205880197.1">
    <property type="nucleotide sequence ID" value="NZ_BLKU01000002.1"/>
</dbReference>
<evidence type="ECO:0008006" key="3">
    <source>
        <dbReference type="Google" id="ProtNLM"/>
    </source>
</evidence>
<comment type="caution">
    <text evidence="1">The sequence shown here is derived from an EMBL/GenBank/DDBJ whole genome shotgun (WGS) entry which is preliminary data.</text>
</comment>
<organism evidence="1 2">
    <name type="scientific">Mycobacterium kubicae</name>
    <dbReference type="NCBI Taxonomy" id="120959"/>
    <lineage>
        <taxon>Bacteria</taxon>
        <taxon>Bacillati</taxon>
        <taxon>Actinomycetota</taxon>
        <taxon>Actinomycetes</taxon>
        <taxon>Mycobacteriales</taxon>
        <taxon>Mycobacteriaceae</taxon>
        <taxon>Mycobacterium</taxon>
        <taxon>Mycobacterium simiae complex</taxon>
    </lineage>
</organism>
<dbReference type="EMBL" id="BLKU01000002">
    <property type="protein sequence ID" value="GFG62910.1"/>
    <property type="molecule type" value="Genomic_DNA"/>
</dbReference>
<evidence type="ECO:0000313" key="1">
    <source>
        <dbReference type="EMBL" id="GFG62910.1"/>
    </source>
</evidence>
<reference evidence="1 2" key="1">
    <citation type="journal article" date="2019" name="Emerg. Microbes Infect.">
        <title>Comprehensive subspecies identification of 175 nontuberculous mycobacteria species based on 7547 genomic profiles.</title>
        <authorList>
            <person name="Matsumoto Y."/>
            <person name="Kinjo T."/>
            <person name="Motooka D."/>
            <person name="Nabeya D."/>
            <person name="Jung N."/>
            <person name="Uechi K."/>
            <person name="Horii T."/>
            <person name="Iida T."/>
            <person name="Fujita J."/>
            <person name="Nakamura S."/>
        </authorList>
    </citation>
    <scope>NUCLEOTIDE SEQUENCE [LARGE SCALE GENOMIC DNA]</scope>
    <source>
        <strain evidence="1 2">JCM 13573</strain>
    </source>
</reference>
<accession>A0ABQ1BGR2</accession>
<gene>
    <name evidence="1" type="ORF">MKUB_04000</name>
</gene>
<dbReference type="InterPro" id="IPR009305">
    <property type="entry name" value="Mpo1-like"/>
</dbReference>
<sequence length="117" mass="13283">MTVPPSDAEFSEKMAYYRTQHRSRGVRLTHMIGTPVILAGMPLLVVKPRVGVPMLAGGWLLQIAGHRLFEHNMPSTHKGWITYQLTGLIHVCEQYGQLLARRSQRRTARRGRARVLP</sequence>
<keyword evidence="2" id="KW-1185">Reference proteome</keyword>
<dbReference type="Pfam" id="PF06127">
    <property type="entry name" value="Mpo1-like"/>
    <property type="match status" value="1"/>
</dbReference>
<name>A0ABQ1BGR2_9MYCO</name>
<proteinExistence type="predicted"/>
<evidence type="ECO:0000313" key="2">
    <source>
        <dbReference type="Proteomes" id="UP000465306"/>
    </source>
</evidence>
<dbReference type="Proteomes" id="UP000465306">
    <property type="component" value="Unassembled WGS sequence"/>
</dbReference>
<protein>
    <recommendedName>
        <fullName evidence="3">DUF962 domain-containing protein</fullName>
    </recommendedName>
</protein>